<dbReference type="PROSITE" id="PS50096">
    <property type="entry name" value="IQ"/>
    <property type="match status" value="1"/>
</dbReference>
<dbReference type="PANTHER" id="PTHR31250:SF10">
    <property type="entry name" value="IQ DOMAIN-CONTAINING PROTEIN IQM3"/>
    <property type="match status" value="1"/>
</dbReference>
<keyword evidence="4" id="KW-0539">Nucleus</keyword>
<name>A0ABD3DP64_9LAMI</name>
<feature type="region of interest" description="Disordered" evidence="5">
    <location>
        <begin position="25"/>
        <end position="52"/>
    </location>
</feature>
<dbReference type="EMBL" id="JAVIJP010000016">
    <property type="protein sequence ID" value="KAL3642670.1"/>
    <property type="molecule type" value="Genomic_DNA"/>
</dbReference>
<feature type="compositionally biased region" description="Polar residues" evidence="5">
    <location>
        <begin position="332"/>
        <end position="347"/>
    </location>
</feature>
<reference evidence="7" key="1">
    <citation type="journal article" date="2024" name="IScience">
        <title>Strigolactones Initiate the Formation of Haustorium-like Structures in Castilleja.</title>
        <authorList>
            <person name="Buerger M."/>
            <person name="Peterson D."/>
            <person name="Chory J."/>
        </authorList>
    </citation>
    <scope>NUCLEOTIDE SEQUENCE [LARGE SCALE GENOMIC DNA]</scope>
</reference>
<comment type="caution">
    <text evidence="6">The sequence shown here is derived from an EMBL/GenBank/DDBJ whole genome shotgun (WGS) entry which is preliminary data.</text>
</comment>
<dbReference type="GO" id="GO:0005634">
    <property type="term" value="C:nucleus"/>
    <property type="evidence" value="ECO:0007669"/>
    <property type="project" value="UniProtKB-SubCell"/>
</dbReference>
<keyword evidence="3" id="KW-0963">Cytoplasm</keyword>
<dbReference type="GO" id="GO:0005737">
    <property type="term" value="C:cytoplasm"/>
    <property type="evidence" value="ECO:0007669"/>
    <property type="project" value="UniProtKB-SubCell"/>
</dbReference>
<feature type="region of interest" description="Disordered" evidence="5">
    <location>
        <begin position="326"/>
        <end position="393"/>
    </location>
</feature>
<comment type="subcellular location">
    <subcellularLocation>
        <location evidence="2">Cytoplasm</location>
    </subcellularLocation>
    <subcellularLocation>
        <location evidence="1">Nucleus</location>
    </subcellularLocation>
</comment>
<dbReference type="AlphaFoldDB" id="A0ABD3DP64"/>
<evidence type="ECO:0000256" key="5">
    <source>
        <dbReference type="SAM" id="MobiDB-lite"/>
    </source>
</evidence>
<sequence>MEVESHVLSSFELNSGITHAFSFPDLSGSSENTPKVTDEMSEKDGEPSAAALTKCPSSRAAMKLQKSYRSYRTRRMLADSAVVAEELWWQALDFARLNHSTISFFNFSKPETAASRWNRVKLNASKVGKGLSKDAKAQKLAFQHWIEAIDPRHRYGHSLHIYYEEWCKASAGQPFFYWLDLGDGKEVDLKECPRAKLRLQCIKYLGPKERQHYEYNVVDGKILHTLTGEPLDTNKGSPGSKWIFVMSTTKRLYSGEKKKGLFHHSSFLAGGATLAAGRLIADDGVLKCISAYSGHYRPTDDSLDTFLSFLKENGVNLDEVEIRKANDDYDNNENGKSTMDTATSGDMSSLDPIPSDFEDQLLPTDHHEGSKPDETKKTEYKRTLSGGLQSPKADVPRKAILERINSKKIAMSYQLGHQLSNRWSTGAGPRIGCIADYPLELRLQALELTNLSPRTGCPPLFTPRGINAAALVSMPSSPTNVGNGDFEAPLDRP</sequence>
<dbReference type="Proteomes" id="UP001632038">
    <property type="component" value="Unassembled WGS sequence"/>
</dbReference>
<feature type="compositionally biased region" description="Basic and acidic residues" evidence="5">
    <location>
        <begin position="36"/>
        <end position="46"/>
    </location>
</feature>
<protein>
    <submittedName>
        <fullName evidence="6">IQ domain-containing protein iqm3</fullName>
    </submittedName>
</protein>
<proteinExistence type="predicted"/>
<evidence type="ECO:0000256" key="4">
    <source>
        <dbReference type="ARBA" id="ARBA00023242"/>
    </source>
</evidence>
<evidence type="ECO:0000313" key="6">
    <source>
        <dbReference type="EMBL" id="KAL3642670.1"/>
    </source>
</evidence>
<evidence type="ECO:0000256" key="1">
    <source>
        <dbReference type="ARBA" id="ARBA00004123"/>
    </source>
</evidence>
<gene>
    <name evidence="6" type="primary">IQM3_1</name>
    <name evidence="6" type="ORF">CASFOL_013485</name>
</gene>
<dbReference type="InterPro" id="IPR044159">
    <property type="entry name" value="IQM"/>
</dbReference>
<evidence type="ECO:0000256" key="2">
    <source>
        <dbReference type="ARBA" id="ARBA00004496"/>
    </source>
</evidence>
<feature type="compositionally biased region" description="Basic and acidic residues" evidence="5">
    <location>
        <begin position="364"/>
        <end position="382"/>
    </location>
</feature>
<organism evidence="6 7">
    <name type="scientific">Castilleja foliolosa</name>
    <dbReference type="NCBI Taxonomy" id="1961234"/>
    <lineage>
        <taxon>Eukaryota</taxon>
        <taxon>Viridiplantae</taxon>
        <taxon>Streptophyta</taxon>
        <taxon>Embryophyta</taxon>
        <taxon>Tracheophyta</taxon>
        <taxon>Spermatophyta</taxon>
        <taxon>Magnoliopsida</taxon>
        <taxon>eudicotyledons</taxon>
        <taxon>Gunneridae</taxon>
        <taxon>Pentapetalae</taxon>
        <taxon>asterids</taxon>
        <taxon>lamiids</taxon>
        <taxon>Lamiales</taxon>
        <taxon>Orobanchaceae</taxon>
        <taxon>Pedicularideae</taxon>
        <taxon>Castillejinae</taxon>
        <taxon>Castilleja</taxon>
    </lineage>
</organism>
<accession>A0ABD3DP64</accession>
<evidence type="ECO:0000256" key="3">
    <source>
        <dbReference type="ARBA" id="ARBA00022490"/>
    </source>
</evidence>
<evidence type="ECO:0000313" key="7">
    <source>
        <dbReference type="Proteomes" id="UP001632038"/>
    </source>
</evidence>
<dbReference type="PANTHER" id="PTHR31250">
    <property type="entry name" value="IQ DOMAIN-CONTAINING PROTEIN IQM3"/>
    <property type="match status" value="1"/>
</dbReference>
<keyword evidence="7" id="KW-1185">Reference proteome</keyword>